<dbReference type="AlphaFoldDB" id="A0A6I4W8V0"/>
<dbReference type="OrthoDB" id="3541350at2"/>
<sequence length="89" mass="9243">MARGLTLAEVRSLPVCVDLVTAGRVLGVGRTTAYQLARTGRFPCQVLRVGGGYRVATADLLTLLGLAPVGTEPCQPTPHGQPSPSRGDT</sequence>
<dbReference type="Proteomes" id="UP000431901">
    <property type="component" value="Unassembled WGS sequence"/>
</dbReference>
<keyword evidence="3" id="KW-1185">Reference proteome</keyword>
<organism evidence="2 3">
    <name type="scientific">Actinomadura rayongensis</name>
    <dbReference type="NCBI Taxonomy" id="1429076"/>
    <lineage>
        <taxon>Bacteria</taxon>
        <taxon>Bacillati</taxon>
        <taxon>Actinomycetota</taxon>
        <taxon>Actinomycetes</taxon>
        <taxon>Streptosporangiales</taxon>
        <taxon>Thermomonosporaceae</taxon>
        <taxon>Actinomadura</taxon>
    </lineage>
</organism>
<feature type="domain" description="Helix-turn-helix" evidence="1">
    <location>
        <begin position="24"/>
        <end position="63"/>
    </location>
</feature>
<protein>
    <submittedName>
        <fullName evidence="2">Helix-turn-helix domain-containing protein</fullName>
    </submittedName>
</protein>
<evidence type="ECO:0000259" key="1">
    <source>
        <dbReference type="Pfam" id="PF12728"/>
    </source>
</evidence>
<comment type="caution">
    <text evidence="2">The sequence shown here is derived from an EMBL/GenBank/DDBJ whole genome shotgun (WGS) entry which is preliminary data.</text>
</comment>
<dbReference type="EMBL" id="WUTW01000001">
    <property type="protein sequence ID" value="MXQ63142.1"/>
    <property type="molecule type" value="Genomic_DNA"/>
</dbReference>
<evidence type="ECO:0000313" key="3">
    <source>
        <dbReference type="Proteomes" id="UP000431901"/>
    </source>
</evidence>
<name>A0A6I4W8V0_9ACTN</name>
<dbReference type="Pfam" id="PF12728">
    <property type="entry name" value="HTH_17"/>
    <property type="match status" value="1"/>
</dbReference>
<gene>
    <name evidence="2" type="ORF">GQ466_03750</name>
</gene>
<accession>A0A6I4W8V0</accession>
<evidence type="ECO:0000313" key="2">
    <source>
        <dbReference type="EMBL" id="MXQ63142.1"/>
    </source>
</evidence>
<proteinExistence type="predicted"/>
<dbReference type="InterPro" id="IPR041657">
    <property type="entry name" value="HTH_17"/>
</dbReference>
<reference evidence="2 3" key="1">
    <citation type="submission" date="2019-12" db="EMBL/GenBank/DDBJ databases">
        <title>Nocardia macrotermitis sp. nov. and Nocardia aurantia sp. nov., isolated from the gut of the fungus growing-termite Macrotermes natalensis.</title>
        <authorList>
            <person name="Christine B."/>
            <person name="Rene B."/>
        </authorList>
    </citation>
    <scope>NUCLEOTIDE SEQUENCE [LARGE SCALE GENOMIC DNA]</scope>
    <source>
        <strain evidence="2 3">DSM 102126</strain>
    </source>
</reference>